<dbReference type="Pfam" id="PF07714">
    <property type="entry name" value="PK_Tyr_Ser-Thr"/>
    <property type="match status" value="1"/>
</dbReference>
<feature type="binding site" evidence="15">
    <location>
        <position position="65"/>
    </location>
    <ligand>
        <name>ATP</name>
        <dbReference type="ChEBI" id="CHEBI:30616"/>
    </ligand>
</feature>
<comment type="similarity">
    <text evidence="16">Belongs to the protein kinase superfamily.</text>
</comment>
<accession>A0A7J6VMB0</accession>
<evidence type="ECO:0000256" key="2">
    <source>
        <dbReference type="ARBA" id="ARBA00012513"/>
    </source>
</evidence>
<keyword evidence="6" id="KW-0732">Signal</keyword>
<keyword evidence="11" id="KW-0472">Membrane</keyword>
<feature type="non-terminal residue" evidence="18">
    <location>
        <position position="345"/>
    </location>
</feature>
<proteinExistence type="inferred from homology"/>
<dbReference type="EC" id="2.7.11.1" evidence="2"/>
<evidence type="ECO:0000259" key="17">
    <source>
        <dbReference type="PROSITE" id="PS50011"/>
    </source>
</evidence>
<dbReference type="Gene3D" id="1.10.510.10">
    <property type="entry name" value="Transferase(Phosphotransferase) domain 1"/>
    <property type="match status" value="1"/>
</dbReference>
<keyword evidence="10" id="KW-1133">Transmembrane helix</keyword>
<comment type="subcellular location">
    <subcellularLocation>
        <location evidence="1">Membrane</location>
        <topology evidence="1">Single-pass type I membrane protein</topology>
    </subcellularLocation>
</comment>
<evidence type="ECO:0000256" key="13">
    <source>
        <dbReference type="ARBA" id="ARBA00047899"/>
    </source>
</evidence>
<dbReference type="FunFam" id="1.10.510.10:FF:001023">
    <property type="entry name" value="Os07g0541700 protein"/>
    <property type="match status" value="1"/>
</dbReference>
<dbReference type="PANTHER" id="PTHR27009">
    <property type="entry name" value="RUST RESISTANCE KINASE LR10-RELATED"/>
    <property type="match status" value="1"/>
</dbReference>
<keyword evidence="19" id="KW-1185">Reference proteome</keyword>
<evidence type="ECO:0000256" key="7">
    <source>
        <dbReference type="ARBA" id="ARBA00022741"/>
    </source>
</evidence>
<dbReference type="OrthoDB" id="4062651at2759"/>
<evidence type="ECO:0000256" key="10">
    <source>
        <dbReference type="ARBA" id="ARBA00022989"/>
    </source>
</evidence>
<keyword evidence="5" id="KW-0812">Transmembrane</keyword>
<evidence type="ECO:0000256" key="5">
    <source>
        <dbReference type="ARBA" id="ARBA00022692"/>
    </source>
</evidence>
<evidence type="ECO:0000313" key="18">
    <source>
        <dbReference type="EMBL" id="KAF5186249.1"/>
    </source>
</evidence>
<dbReference type="InterPro" id="IPR011009">
    <property type="entry name" value="Kinase-like_dom_sf"/>
</dbReference>
<dbReference type="GO" id="GO:0004674">
    <property type="term" value="F:protein serine/threonine kinase activity"/>
    <property type="evidence" value="ECO:0007669"/>
    <property type="project" value="UniProtKB-KW"/>
</dbReference>
<dbReference type="InterPro" id="IPR008271">
    <property type="entry name" value="Ser/Thr_kinase_AS"/>
</dbReference>
<dbReference type="SMART" id="SM00220">
    <property type="entry name" value="S_TKc"/>
    <property type="match status" value="1"/>
</dbReference>
<keyword evidence="3 16" id="KW-0723">Serine/threonine-protein kinase</keyword>
<evidence type="ECO:0000256" key="14">
    <source>
        <dbReference type="ARBA" id="ARBA00048679"/>
    </source>
</evidence>
<comment type="catalytic activity">
    <reaction evidence="13">
        <text>L-threonyl-[protein] + ATP = O-phospho-L-threonyl-[protein] + ADP + H(+)</text>
        <dbReference type="Rhea" id="RHEA:46608"/>
        <dbReference type="Rhea" id="RHEA-COMP:11060"/>
        <dbReference type="Rhea" id="RHEA-COMP:11605"/>
        <dbReference type="ChEBI" id="CHEBI:15378"/>
        <dbReference type="ChEBI" id="CHEBI:30013"/>
        <dbReference type="ChEBI" id="CHEBI:30616"/>
        <dbReference type="ChEBI" id="CHEBI:61977"/>
        <dbReference type="ChEBI" id="CHEBI:456216"/>
        <dbReference type="EC" id="2.7.11.1"/>
    </reaction>
</comment>
<evidence type="ECO:0000313" key="19">
    <source>
        <dbReference type="Proteomes" id="UP000554482"/>
    </source>
</evidence>
<dbReference type="AlphaFoldDB" id="A0A7J6VMB0"/>
<dbReference type="InterPro" id="IPR001245">
    <property type="entry name" value="Ser-Thr/Tyr_kinase_cat_dom"/>
</dbReference>
<dbReference type="PROSITE" id="PS00107">
    <property type="entry name" value="PROTEIN_KINASE_ATP"/>
    <property type="match status" value="1"/>
</dbReference>
<evidence type="ECO:0000256" key="11">
    <source>
        <dbReference type="ARBA" id="ARBA00023136"/>
    </source>
</evidence>
<keyword evidence="4" id="KW-0808">Transferase</keyword>
<keyword evidence="7 15" id="KW-0547">Nucleotide-binding</keyword>
<evidence type="ECO:0000256" key="9">
    <source>
        <dbReference type="ARBA" id="ARBA00022840"/>
    </source>
</evidence>
<feature type="domain" description="Protein kinase" evidence="17">
    <location>
        <begin position="37"/>
        <end position="311"/>
    </location>
</feature>
<dbReference type="Proteomes" id="UP000554482">
    <property type="component" value="Unassembled WGS sequence"/>
</dbReference>
<evidence type="ECO:0000256" key="4">
    <source>
        <dbReference type="ARBA" id="ARBA00022679"/>
    </source>
</evidence>
<keyword evidence="8 18" id="KW-0418">Kinase</keyword>
<evidence type="ECO:0000256" key="15">
    <source>
        <dbReference type="PROSITE-ProRule" id="PRU10141"/>
    </source>
</evidence>
<dbReference type="InterPro" id="IPR000719">
    <property type="entry name" value="Prot_kinase_dom"/>
</dbReference>
<dbReference type="InterPro" id="IPR017441">
    <property type="entry name" value="Protein_kinase_ATP_BS"/>
</dbReference>
<reference evidence="18 19" key="1">
    <citation type="submission" date="2020-06" db="EMBL/GenBank/DDBJ databases">
        <title>Transcriptomic and genomic resources for Thalictrum thalictroides and T. hernandezii: Facilitating candidate gene discovery in an emerging model plant lineage.</title>
        <authorList>
            <person name="Arias T."/>
            <person name="Riano-Pachon D.M."/>
            <person name="Di Stilio V.S."/>
        </authorList>
    </citation>
    <scope>NUCLEOTIDE SEQUENCE [LARGE SCALE GENOMIC DNA]</scope>
    <source>
        <strain evidence="19">cv. WT478/WT964</strain>
        <tissue evidence="18">Leaves</tissue>
    </source>
</reference>
<name>A0A7J6VMB0_THATH</name>
<evidence type="ECO:0000256" key="1">
    <source>
        <dbReference type="ARBA" id="ARBA00004479"/>
    </source>
</evidence>
<dbReference type="Gene3D" id="3.30.200.20">
    <property type="entry name" value="Phosphorylase Kinase, domain 1"/>
    <property type="match status" value="1"/>
</dbReference>
<evidence type="ECO:0000256" key="12">
    <source>
        <dbReference type="ARBA" id="ARBA00023180"/>
    </source>
</evidence>
<evidence type="ECO:0000256" key="6">
    <source>
        <dbReference type="ARBA" id="ARBA00022729"/>
    </source>
</evidence>
<dbReference type="InterPro" id="IPR045874">
    <property type="entry name" value="LRK10/LRL21-25-like"/>
</dbReference>
<keyword evidence="9 15" id="KW-0067">ATP-binding</keyword>
<gene>
    <name evidence="18" type="ORF">FRX31_024164</name>
</gene>
<dbReference type="SUPFAM" id="SSF56112">
    <property type="entry name" value="Protein kinase-like (PK-like)"/>
    <property type="match status" value="1"/>
</dbReference>
<keyword evidence="12" id="KW-0325">Glycoprotein</keyword>
<comment type="caution">
    <text evidence="18">The sequence shown here is derived from an EMBL/GenBank/DDBJ whole genome shotgun (WGS) entry which is preliminary data.</text>
</comment>
<dbReference type="GO" id="GO:0016020">
    <property type="term" value="C:membrane"/>
    <property type="evidence" value="ECO:0007669"/>
    <property type="project" value="UniProtKB-SubCell"/>
</dbReference>
<organism evidence="18 19">
    <name type="scientific">Thalictrum thalictroides</name>
    <name type="common">Rue-anemone</name>
    <name type="synonym">Anemone thalictroides</name>
    <dbReference type="NCBI Taxonomy" id="46969"/>
    <lineage>
        <taxon>Eukaryota</taxon>
        <taxon>Viridiplantae</taxon>
        <taxon>Streptophyta</taxon>
        <taxon>Embryophyta</taxon>
        <taxon>Tracheophyta</taxon>
        <taxon>Spermatophyta</taxon>
        <taxon>Magnoliopsida</taxon>
        <taxon>Ranunculales</taxon>
        <taxon>Ranunculaceae</taxon>
        <taxon>Thalictroideae</taxon>
        <taxon>Thalictrum</taxon>
    </lineage>
</organism>
<sequence>MMNPTRHEDTSPSYANDYLSEERPKKYSSIDLKSYTSDLSECIGYGGYAEVYKGRFPCGDLIAVKVLKKSNFVENTFKAEVRTIGKTAHRNLVKFYGYCFEDNTNALVYEYMENGSLDKILYKNGNIEWVKLYDIVIDVAIGLRYLHHELEEHIIHHDIKAANILLDKNFSAKIADFGLARIMDKDVSRVDPSGIRGTTGYNAPETWRPQSQVTYKCDVYSFGMMLFEVVGKRENGRAEKWFPGLVWIQFKNRNLERFLKDCGIAEKDKENANILCKIALWCVQENPDLRPSMKDVVSMLEKVKLVEDPLFPPFGFDEREQSDKIERYRTYLPNITADPTNESVA</sequence>
<dbReference type="PROSITE" id="PS00108">
    <property type="entry name" value="PROTEIN_KINASE_ST"/>
    <property type="match status" value="1"/>
</dbReference>
<dbReference type="GO" id="GO:0005524">
    <property type="term" value="F:ATP binding"/>
    <property type="evidence" value="ECO:0007669"/>
    <property type="project" value="UniProtKB-UniRule"/>
</dbReference>
<protein>
    <recommendedName>
        <fullName evidence="2">non-specific serine/threonine protein kinase</fullName>
        <ecNumber evidence="2">2.7.11.1</ecNumber>
    </recommendedName>
</protein>
<evidence type="ECO:0000256" key="8">
    <source>
        <dbReference type="ARBA" id="ARBA00022777"/>
    </source>
</evidence>
<dbReference type="PROSITE" id="PS50011">
    <property type="entry name" value="PROTEIN_KINASE_DOM"/>
    <property type="match status" value="1"/>
</dbReference>
<dbReference type="EMBL" id="JABWDY010029605">
    <property type="protein sequence ID" value="KAF5186249.1"/>
    <property type="molecule type" value="Genomic_DNA"/>
</dbReference>
<comment type="catalytic activity">
    <reaction evidence="14">
        <text>L-seryl-[protein] + ATP = O-phospho-L-seryl-[protein] + ADP + H(+)</text>
        <dbReference type="Rhea" id="RHEA:17989"/>
        <dbReference type="Rhea" id="RHEA-COMP:9863"/>
        <dbReference type="Rhea" id="RHEA-COMP:11604"/>
        <dbReference type="ChEBI" id="CHEBI:15378"/>
        <dbReference type="ChEBI" id="CHEBI:29999"/>
        <dbReference type="ChEBI" id="CHEBI:30616"/>
        <dbReference type="ChEBI" id="CHEBI:83421"/>
        <dbReference type="ChEBI" id="CHEBI:456216"/>
        <dbReference type="EC" id="2.7.11.1"/>
    </reaction>
</comment>
<keyword evidence="18" id="KW-0675">Receptor</keyword>
<evidence type="ECO:0000256" key="3">
    <source>
        <dbReference type="ARBA" id="ARBA00022527"/>
    </source>
</evidence>
<evidence type="ECO:0000256" key="16">
    <source>
        <dbReference type="RuleBase" id="RU000304"/>
    </source>
</evidence>